<dbReference type="EMBL" id="JACEFI010000017">
    <property type="protein sequence ID" value="KAH0594243.1"/>
    <property type="molecule type" value="Genomic_DNA"/>
</dbReference>
<proteinExistence type="predicted"/>
<dbReference type="Proteomes" id="UP000764110">
    <property type="component" value="Unassembled WGS sequence"/>
</dbReference>
<accession>A0A9P8S5H5</accession>
<dbReference type="AlphaFoldDB" id="A0A9P8S5H5"/>
<comment type="caution">
    <text evidence="2">The sequence shown here is derived from an EMBL/GenBank/DDBJ whole genome shotgun (WGS) entry which is preliminary data.</text>
</comment>
<feature type="region of interest" description="Disordered" evidence="1">
    <location>
        <begin position="28"/>
        <end position="72"/>
    </location>
</feature>
<organism evidence="2 3">
    <name type="scientific">Metarhizium humberi</name>
    <dbReference type="NCBI Taxonomy" id="2596975"/>
    <lineage>
        <taxon>Eukaryota</taxon>
        <taxon>Fungi</taxon>
        <taxon>Dikarya</taxon>
        <taxon>Ascomycota</taxon>
        <taxon>Pezizomycotina</taxon>
        <taxon>Sordariomycetes</taxon>
        <taxon>Hypocreomycetidae</taxon>
        <taxon>Hypocreales</taxon>
        <taxon>Clavicipitaceae</taxon>
        <taxon>Metarhizium</taxon>
    </lineage>
</organism>
<gene>
    <name evidence="2" type="ORF">MHUMG1_08082</name>
</gene>
<evidence type="ECO:0000313" key="2">
    <source>
        <dbReference type="EMBL" id="KAH0594243.1"/>
    </source>
</evidence>
<sequence length="150" mass="16611">MTNDSSHSRPLGRPGGYPLIILKRLHVLPNDAHSAQTSKSTAPRTPRPRRQQHSPQGSRNNGKTTPKHPPAIAPRIATLCFGSTLHKPHHFLVPRDVPRLDLGESHRQPDYPFEIPPPAVPVGDYFWLVLEPEVDVAHFSFAGRHDALAG</sequence>
<name>A0A9P8S5H5_9HYPO</name>
<evidence type="ECO:0000256" key="1">
    <source>
        <dbReference type="SAM" id="MobiDB-lite"/>
    </source>
</evidence>
<keyword evidence="3" id="KW-1185">Reference proteome</keyword>
<protein>
    <submittedName>
        <fullName evidence="2">Uncharacterized protein</fullName>
    </submittedName>
</protein>
<reference evidence="2 3" key="1">
    <citation type="submission" date="2020-07" db="EMBL/GenBank/DDBJ databases">
        <title>Metarhizium humberi genome.</title>
        <authorList>
            <person name="Lysoe E."/>
        </authorList>
    </citation>
    <scope>NUCLEOTIDE SEQUENCE [LARGE SCALE GENOMIC DNA]</scope>
    <source>
        <strain evidence="2 3">ESALQ1638</strain>
    </source>
</reference>
<evidence type="ECO:0000313" key="3">
    <source>
        <dbReference type="Proteomes" id="UP000764110"/>
    </source>
</evidence>